<evidence type="ECO:0000313" key="1">
    <source>
        <dbReference type="EMBL" id="SUY22271.1"/>
    </source>
</evidence>
<accession>A0A381I8N1</accession>
<protein>
    <submittedName>
        <fullName evidence="1">Uncharacterized protein</fullName>
    </submittedName>
</protein>
<dbReference type="RefSeq" id="WP_011861008.1">
    <property type="nucleotide sequence ID" value="NZ_CAADAA010000010.1"/>
</dbReference>
<gene>
    <name evidence="1" type="ORF">NCTC13307_01114</name>
</gene>
<name>A0A381I8N1_CLODI</name>
<dbReference type="KEGG" id="pdf:CD630DERM_09260"/>
<proteinExistence type="predicted"/>
<dbReference type="AlphaFoldDB" id="A0A381I8N1"/>
<organism evidence="1">
    <name type="scientific">Clostridioides difficile</name>
    <name type="common">Peptoclostridium difficile</name>
    <dbReference type="NCBI Taxonomy" id="1496"/>
    <lineage>
        <taxon>Bacteria</taxon>
        <taxon>Bacillati</taxon>
        <taxon>Bacillota</taxon>
        <taxon>Clostridia</taxon>
        <taxon>Peptostreptococcales</taxon>
        <taxon>Peptostreptococcaceae</taxon>
        <taxon>Clostridioides</taxon>
    </lineage>
</organism>
<sequence length="91" mass="10715">MEYKEYEDLKNRVESYEDLQGSAEFAGRVIENLEDVDCPIRIGFKFPNKEDYQKIDLDIAAKDSNSTFIRTELAKAFKEILSKYEMDMENM</sequence>
<reference evidence="1" key="1">
    <citation type="submission" date="2018-06" db="EMBL/GenBank/DDBJ databases">
        <authorList>
            <consortium name="Pathogen Informatics"/>
            <person name="Doyle S."/>
        </authorList>
    </citation>
    <scope>NUCLEOTIDE SEQUENCE</scope>
    <source>
        <strain evidence="1">NCTC13307</strain>
    </source>
</reference>
<dbReference type="EMBL" id="UFWD01000001">
    <property type="protein sequence ID" value="SUY22271.1"/>
    <property type="molecule type" value="Genomic_DNA"/>
</dbReference>